<name>A0AAT9GS37_9CREN</name>
<dbReference type="PANTHER" id="PTHR34236">
    <property type="entry name" value="DIMETHYL SULFOXIDE REDUCTASE TRANSCRIPTIONAL ACTIVATOR"/>
    <property type="match status" value="1"/>
</dbReference>
<dbReference type="EMBL" id="AP031322">
    <property type="protein sequence ID" value="BFH73761.1"/>
    <property type="molecule type" value="Genomic_DNA"/>
</dbReference>
<dbReference type="KEGG" id="sjv:SJAV_17050"/>
<proteinExistence type="predicted"/>
<feature type="domain" description="HTH bat-type" evidence="1">
    <location>
        <begin position="144"/>
        <end position="196"/>
    </location>
</feature>
<dbReference type="PANTHER" id="PTHR34236:SF2">
    <property type="entry name" value="HTH BAT-TYPE DOMAIN-CONTAINING PROTEIN"/>
    <property type="match status" value="1"/>
</dbReference>
<protein>
    <submittedName>
        <fullName evidence="2">Helix-turn-helix domain-containing protein</fullName>
    </submittedName>
</protein>
<dbReference type="InterPro" id="IPR007050">
    <property type="entry name" value="HTH_bacterioopsin"/>
</dbReference>
<reference evidence="2" key="1">
    <citation type="submission" date="2024-03" db="EMBL/GenBank/DDBJ databases">
        <title>Complete genome sequence of Sulfurisphaera javensis strain KD-1.</title>
        <authorList>
            <person name="Sakai H."/>
            <person name="Nur N."/>
            <person name="Suwanto A."/>
            <person name="Kurosawa N."/>
        </authorList>
    </citation>
    <scope>NUCLEOTIDE SEQUENCE</scope>
    <source>
        <strain evidence="2">KD-1</strain>
    </source>
</reference>
<accession>A0AAT9GS37</accession>
<dbReference type="InterPro" id="IPR036388">
    <property type="entry name" value="WH-like_DNA-bd_sf"/>
</dbReference>
<evidence type="ECO:0000313" key="2">
    <source>
        <dbReference type="EMBL" id="BFH73761.1"/>
    </source>
</evidence>
<dbReference type="Pfam" id="PF04967">
    <property type="entry name" value="HTH_10"/>
    <property type="match status" value="1"/>
</dbReference>
<dbReference type="Gene3D" id="1.10.10.10">
    <property type="entry name" value="Winged helix-like DNA-binding domain superfamily/Winged helix DNA-binding domain"/>
    <property type="match status" value="1"/>
</dbReference>
<gene>
    <name evidence="2" type="ORF">SJAV_17050</name>
</gene>
<dbReference type="SUPFAM" id="SSF88659">
    <property type="entry name" value="Sigma3 and sigma4 domains of RNA polymerase sigma factors"/>
    <property type="match status" value="1"/>
</dbReference>
<dbReference type="AlphaFoldDB" id="A0AAT9GS37"/>
<organism evidence="2">
    <name type="scientific">Sulfurisphaera javensis</name>
    <dbReference type="NCBI Taxonomy" id="2049879"/>
    <lineage>
        <taxon>Archaea</taxon>
        <taxon>Thermoproteota</taxon>
        <taxon>Thermoprotei</taxon>
        <taxon>Sulfolobales</taxon>
        <taxon>Sulfolobaceae</taxon>
        <taxon>Sulfurisphaera</taxon>
    </lineage>
</organism>
<evidence type="ECO:0000259" key="1">
    <source>
        <dbReference type="Pfam" id="PF04967"/>
    </source>
</evidence>
<sequence>MKGPFEVSLLIENHPCEIMKLISLFNIKANVENVKLRESVTDHIVNLEGKMDEEEFFKLKNSSLKVLRLSDNKLWIRTNGCSVCKLLYSSDVIVEKVKVVREKTLLYTLLVPNNSSLKDFLNRLANEGVKVTVLNINEINEDQLTERQMEILQLAYKLGYFDDDRKITLSELAEKLGISVPTLDEILRRALKKVVKYYINKK</sequence>
<dbReference type="InterPro" id="IPR013324">
    <property type="entry name" value="RNA_pol_sigma_r3/r4-like"/>
</dbReference>